<dbReference type="SUPFAM" id="SSF56281">
    <property type="entry name" value="Metallo-hydrolase/oxidoreductase"/>
    <property type="match status" value="1"/>
</dbReference>
<accession>A0A9D1FWU3</accession>
<evidence type="ECO:0000313" key="2">
    <source>
        <dbReference type="EMBL" id="HIS83388.1"/>
    </source>
</evidence>
<dbReference type="AlphaFoldDB" id="A0A9D1FWU3"/>
<dbReference type="Proteomes" id="UP000824139">
    <property type="component" value="Unassembled WGS sequence"/>
</dbReference>
<reference evidence="2" key="1">
    <citation type="submission" date="2020-10" db="EMBL/GenBank/DDBJ databases">
        <authorList>
            <person name="Gilroy R."/>
        </authorList>
    </citation>
    <scope>NUCLEOTIDE SEQUENCE</scope>
    <source>
        <strain evidence="2">CHK152-2994</strain>
    </source>
</reference>
<dbReference type="InterPro" id="IPR036866">
    <property type="entry name" value="RibonucZ/Hydroxyglut_hydro"/>
</dbReference>
<reference evidence="2" key="2">
    <citation type="journal article" date="2021" name="PeerJ">
        <title>Extensive microbial diversity within the chicken gut microbiome revealed by metagenomics and culture.</title>
        <authorList>
            <person name="Gilroy R."/>
            <person name="Ravi A."/>
            <person name="Getino M."/>
            <person name="Pursley I."/>
            <person name="Horton D.L."/>
            <person name="Alikhan N.F."/>
            <person name="Baker D."/>
            <person name="Gharbi K."/>
            <person name="Hall N."/>
            <person name="Watson M."/>
            <person name="Adriaenssens E.M."/>
            <person name="Foster-Nyarko E."/>
            <person name="Jarju S."/>
            <person name="Secka A."/>
            <person name="Antonio M."/>
            <person name="Oren A."/>
            <person name="Chaudhuri R.R."/>
            <person name="La Ragione R."/>
            <person name="Hildebrand F."/>
            <person name="Pallen M.J."/>
        </authorList>
    </citation>
    <scope>NUCLEOTIDE SEQUENCE</scope>
    <source>
        <strain evidence="2">CHK152-2994</strain>
    </source>
</reference>
<sequence>MDIRYLGHSAFQFKVGERCILVDPLVNRNDKYNWHEENITDIFVTHGHADHIGDSVEIAKEKGATVSAVVELAKYYSDQGITTNSVNFGSWLNYPWGRAIFVPAFHSNSMPDGSYAGEAAGIIFDIEGVRIYHAGDTALTGEMKTIKELYHPTIALLPIGGHYTMDVVHASVAADWLGVKTVIPMHYNTFPEIKADLEAFLKLVNMNNTNCMILNPEELQK</sequence>
<proteinExistence type="predicted"/>
<dbReference type="SMART" id="SM00849">
    <property type="entry name" value="Lactamase_B"/>
    <property type="match status" value="1"/>
</dbReference>
<gene>
    <name evidence="2" type="ORF">IAD41_07270</name>
</gene>
<dbReference type="Pfam" id="PF13483">
    <property type="entry name" value="Lactamase_B_3"/>
    <property type="match status" value="1"/>
</dbReference>
<dbReference type="PANTHER" id="PTHR43546:SF3">
    <property type="entry name" value="UPF0173 METAL-DEPENDENT HYDROLASE MJ1163"/>
    <property type="match status" value="1"/>
</dbReference>
<dbReference type="NCBIfam" id="NF001911">
    <property type="entry name" value="PRK00685.1"/>
    <property type="match status" value="1"/>
</dbReference>
<evidence type="ECO:0000313" key="3">
    <source>
        <dbReference type="Proteomes" id="UP000824139"/>
    </source>
</evidence>
<dbReference type="PANTHER" id="PTHR43546">
    <property type="entry name" value="UPF0173 METAL-DEPENDENT HYDROLASE MJ1163-RELATED"/>
    <property type="match status" value="1"/>
</dbReference>
<feature type="domain" description="Metallo-beta-lactamase" evidence="1">
    <location>
        <begin position="7"/>
        <end position="186"/>
    </location>
</feature>
<dbReference type="InterPro" id="IPR050114">
    <property type="entry name" value="UPF0173_UPF0282_UlaG_hydrolase"/>
</dbReference>
<dbReference type="Gene3D" id="3.60.15.10">
    <property type="entry name" value="Ribonuclease Z/Hydroxyacylglutathione hydrolase-like"/>
    <property type="match status" value="1"/>
</dbReference>
<dbReference type="EMBL" id="DVJO01000159">
    <property type="protein sequence ID" value="HIS83388.1"/>
    <property type="molecule type" value="Genomic_DNA"/>
</dbReference>
<keyword evidence="2" id="KW-0378">Hydrolase</keyword>
<dbReference type="InterPro" id="IPR001279">
    <property type="entry name" value="Metallo-B-lactamas"/>
</dbReference>
<evidence type="ECO:0000259" key="1">
    <source>
        <dbReference type="SMART" id="SM00849"/>
    </source>
</evidence>
<organism evidence="2 3">
    <name type="scientific">Candidatus Scatenecus faecavium</name>
    <dbReference type="NCBI Taxonomy" id="2840915"/>
    <lineage>
        <taxon>Bacteria</taxon>
        <taxon>Candidatus Scatenecus</taxon>
    </lineage>
</organism>
<protein>
    <submittedName>
        <fullName evidence="2">Metal-dependent hydrolase</fullName>
    </submittedName>
</protein>
<dbReference type="GO" id="GO:0016787">
    <property type="term" value="F:hydrolase activity"/>
    <property type="evidence" value="ECO:0007669"/>
    <property type="project" value="UniProtKB-KW"/>
</dbReference>
<name>A0A9D1FWU3_9BACT</name>
<comment type="caution">
    <text evidence="2">The sequence shown here is derived from an EMBL/GenBank/DDBJ whole genome shotgun (WGS) entry which is preliminary data.</text>
</comment>